<accession>M8BHD2</accession>
<sequence>MRAKVLLLLWRGWHLRDDCVHGKGKETIWQSVKFLRKYEEEVQLFFLPLSSETGKDIRPLAKAEPLQTVQQTIRWSAPSRDSVKLNSDAALLPDSGVSWAGAVARDYRGFPLVSVGKEMGILGSIEEAEARAALIGLKALAELYRGPLVLEMDCLTMVNELKKEAQSLSPCYGVLCDIKETLKVFSSFKISHAGRKGNSVAHELAMEAR</sequence>
<dbReference type="InterPro" id="IPR002156">
    <property type="entry name" value="RNaseH_domain"/>
</dbReference>
<organism evidence="2">
    <name type="scientific">Aegilops tauschii</name>
    <name type="common">Tausch's goatgrass</name>
    <name type="synonym">Aegilops squarrosa</name>
    <dbReference type="NCBI Taxonomy" id="37682"/>
    <lineage>
        <taxon>Eukaryota</taxon>
        <taxon>Viridiplantae</taxon>
        <taxon>Streptophyta</taxon>
        <taxon>Embryophyta</taxon>
        <taxon>Tracheophyta</taxon>
        <taxon>Spermatophyta</taxon>
        <taxon>Magnoliopsida</taxon>
        <taxon>Liliopsida</taxon>
        <taxon>Poales</taxon>
        <taxon>Poaceae</taxon>
        <taxon>BOP clade</taxon>
        <taxon>Pooideae</taxon>
        <taxon>Triticodae</taxon>
        <taxon>Triticeae</taxon>
        <taxon>Triticinae</taxon>
        <taxon>Aegilops</taxon>
    </lineage>
</organism>
<evidence type="ECO:0000259" key="1">
    <source>
        <dbReference type="Pfam" id="PF13456"/>
    </source>
</evidence>
<dbReference type="SUPFAM" id="SSF53098">
    <property type="entry name" value="Ribonuclease H-like"/>
    <property type="match status" value="1"/>
</dbReference>
<dbReference type="GO" id="GO:0004523">
    <property type="term" value="F:RNA-DNA hybrid ribonuclease activity"/>
    <property type="evidence" value="ECO:0007669"/>
    <property type="project" value="InterPro"/>
</dbReference>
<dbReference type="AlphaFoldDB" id="M8BHD2"/>
<dbReference type="InterPro" id="IPR044730">
    <property type="entry name" value="RNase_H-like_dom_plant"/>
</dbReference>
<feature type="domain" description="RNase H type-1" evidence="1">
    <location>
        <begin position="86"/>
        <end position="207"/>
    </location>
</feature>
<dbReference type="Gene3D" id="3.30.420.10">
    <property type="entry name" value="Ribonuclease H-like superfamily/Ribonuclease H"/>
    <property type="match status" value="1"/>
</dbReference>
<protein>
    <recommendedName>
        <fullName evidence="1">RNase H type-1 domain-containing protein</fullName>
    </recommendedName>
</protein>
<dbReference type="InterPro" id="IPR053151">
    <property type="entry name" value="RNase_H-like"/>
</dbReference>
<evidence type="ECO:0000313" key="2">
    <source>
        <dbReference type="EnsemblPlants" id="EMT21153"/>
    </source>
</evidence>
<dbReference type="Pfam" id="PF13456">
    <property type="entry name" value="RVT_3"/>
    <property type="match status" value="1"/>
</dbReference>
<dbReference type="GO" id="GO:0003676">
    <property type="term" value="F:nucleic acid binding"/>
    <property type="evidence" value="ECO:0007669"/>
    <property type="project" value="InterPro"/>
</dbReference>
<reference evidence="2" key="1">
    <citation type="submission" date="2015-06" db="UniProtKB">
        <authorList>
            <consortium name="EnsemblPlants"/>
        </authorList>
    </citation>
    <scope>IDENTIFICATION</scope>
</reference>
<dbReference type="EnsemblPlants" id="EMT21153">
    <property type="protein sequence ID" value="EMT21153"/>
    <property type="gene ID" value="F775_01099"/>
</dbReference>
<dbReference type="InterPro" id="IPR012337">
    <property type="entry name" value="RNaseH-like_sf"/>
</dbReference>
<dbReference type="InterPro" id="IPR036397">
    <property type="entry name" value="RNaseH_sf"/>
</dbReference>
<name>M8BHD2_AEGTA</name>
<proteinExistence type="predicted"/>
<dbReference type="PANTHER" id="PTHR47723:SF21">
    <property type="entry name" value="POLYNUCLEOTIDYL TRANSFERASE, RIBONUCLEASE H-LIKE SUPERFAMILY PROTEIN"/>
    <property type="match status" value="1"/>
</dbReference>
<dbReference type="CDD" id="cd06222">
    <property type="entry name" value="RNase_H_like"/>
    <property type="match status" value="1"/>
</dbReference>
<dbReference type="PANTHER" id="PTHR47723">
    <property type="entry name" value="OS05G0353850 PROTEIN"/>
    <property type="match status" value="1"/>
</dbReference>